<sequence length="176" mass="19942">MSSYPLSAYPPGPLHDCSPSTCGIRLAYHGNGNILATPTKAILHTNRHVELEPSSCLSRFPNVQAQLPFHLQGQSNFTPSLSALRRKFKLKDTGGFRYSKIGYYDPSYEQWEGIVRQMSATWGLARVGCGFLLPLTVYSIRRLLGRVQSRLQFLPRPGFFPVEYIYSMQINLRTEK</sequence>
<evidence type="ECO:0000313" key="1">
    <source>
        <dbReference type="EMBL" id="KDR69207.1"/>
    </source>
</evidence>
<keyword evidence="2" id="KW-1185">Reference proteome</keyword>
<evidence type="ECO:0000313" key="2">
    <source>
        <dbReference type="Proteomes" id="UP000027222"/>
    </source>
</evidence>
<organism evidence="1 2">
    <name type="scientific">Galerina marginata (strain CBS 339.88)</name>
    <dbReference type="NCBI Taxonomy" id="685588"/>
    <lineage>
        <taxon>Eukaryota</taxon>
        <taxon>Fungi</taxon>
        <taxon>Dikarya</taxon>
        <taxon>Basidiomycota</taxon>
        <taxon>Agaricomycotina</taxon>
        <taxon>Agaricomycetes</taxon>
        <taxon>Agaricomycetidae</taxon>
        <taxon>Agaricales</taxon>
        <taxon>Agaricineae</taxon>
        <taxon>Strophariaceae</taxon>
        <taxon>Galerina</taxon>
    </lineage>
</organism>
<accession>A0A067SGR1</accession>
<gene>
    <name evidence="1" type="ORF">GALMADRAFT_1352657</name>
</gene>
<dbReference type="Proteomes" id="UP000027222">
    <property type="component" value="Unassembled WGS sequence"/>
</dbReference>
<name>A0A067SGR1_GALM3</name>
<protein>
    <submittedName>
        <fullName evidence="1">Uncharacterized protein</fullName>
    </submittedName>
</protein>
<reference evidence="2" key="1">
    <citation type="journal article" date="2014" name="Proc. Natl. Acad. Sci. U.S.A.">
        <title>Extensive sampling of basidiomycete genomes demonstrates inadequacy of the white-rot/brown-rot paradigm for wood decay fungi.</title>
        <authorList>
            <person name="Riley R."/>
            <person name="Salamov A.A."/>
            <person name="Brown D.W."/>
            <person name="Nagy L.G."/>
            <person name="Floudas D."/>
            <person name="Held B.W."/>
            <person name="Levasseur A."/>
            <person name="Lombard V."/>
            <person name="Morin E."/>
            <person name="Otillar R."/>
            <person name="Lindquist E.A."/>
            <person name="Sun H."/>
            <person name="LaButti K.M."/>
            <person name="Schmutz J."/>
            <person name="Jabbour D."/>
            <person name="Luo H."/>
            <person name="Baker S.E."/>
            <person name="Pisabarro A.G."/>
            <person name="Walton J.D."/>
            <person name="Blanchette R.A."/>
            <person name="Henrissat B."/>
            <person name="Martin F."/>
            <person name="Cullen D."/>
            <person name="Hibbett D.S."/>
            <person name="Grigoriev I.V."/>
        </authorList>
    </citation>
    <scope>NUCLEOTIDE SEQUENCE [LARGE SCALE GENOMIC DNA]</scope>
    <source>
        <strain evidence="2">CBS 339.88</strain>
    </source>
</reference>
<dbReference type="HOGENOM" id="CLU_1525262_0_0_1"/>
<dbReference type="AlphaFoldDB" id="A0A067SGR1"/>
<dbReference type="EMBL" id="KL142403">
    <property type="protein sequence ID" value="KDR69207.1"/>
    <property type="molecule type" value="Genomic_DNA"/>
</dbReference>
<proteinExistence type="predicted"/>